<organism evidence="1 2">
    <name type="scientific">Roseofilum casamattae BLCC-M143</name>
    <dbReference type="NCBI Taxonomy" id="3022442"/>
    <lineage>
        <taxon>Bacteria</taxon>
        <taxon>Bacillati</taxon>
        <taxon>Cyanobacteriota</taxon>
        <taxon>Cyanophyceae</taxon>
        <taxon>Desertifilales</taxon>
        <taxon>Desertifilaceae</taxon>
        <taxon>Roseofilum</taxon>
        <taxon>Roseofilum casamattae</taxon>
    </lineage>
</organism>
<name>A0ABT7C427_9CYAN</name>
<evidence type="ECO:0000313" key="2">
    <source>
        <dbReference type="Proteomes" id="UP001232992"/>
    </source>
</evidence>
<dbReference type="RefSeq" id="WP_283760269.1">
    <property type="nucleotide sequence ID" value="NZ_JAQOSQ010000042.1"/>
</dbReference>
<proteinExistence type="predicted"/>
<keyword evidence="2" id="KW-1185">Reference proteome</keyword>
<gene>
    <name evidence="1" type="ORF">PMH09_20815</name>
</gene>
<sequence>MTWFSHLKFSIVLLEQIKQKLDQFNDVQLDRVAHLIEAIEAEGHGFTGKTQPLWCKKTSTERAEEFDRWVAQLPRTNISLPDEAFNRDNLYRE</sequence>
<reference evidence="1 2" key="1">
    <citation type="submission" date="2023-01" db="EMBL/GenBank/DDBJ databases">
        <title>Novel diversity within Roseofilum (Cyanobacteria; Desertifilaceae) from marine benthic mats with descriptions of four novel species.</title>
        <authorList>
            <person name="Wang Y."/>
            <person name="Berthold D.E."/>
            <person name="Hu J."/>
            <person name="Lefler F.W."/>
            <person name="Laughinghouse H.D. IV."/>
        </authorList>
    </citation>
    <scope>NUCLEOTIDE SEQUENCE [LARGE SCALE GENOMIC DNA]</scope>
    <source>
        <strain evidence="1 2">BLCC-M143</strain>
    </source>
</reference>
<protein>
    <submittedName>
        <fullName evidence="1">Uncharacterized protein</fullName>
    </submittedName>
</protein>
<dbReference type="EMBL" id="JAQOSQ010000042">
    <property type="protein sequence ID" value="MDJ1185629.1"/>
    <property type="molecule type" value="Genomic_DNA"/>
</dbReference>
<accession>A0ABT7C427</accession>
<dbReference type="Proteomes" id="UP001232992">
    <property type="component" value="Unassembled WGS sequence"/>
</dbReference>
<evidence type="ECO:0000313" key="1">
    <source>
        <dbReference type="EMBL" id="MDJ1185629.1"/>
    </source>
</evidence>
<comment type="caution">
    <text evidence="1">The sequence shown here is derived from an EMBL/GenBank/DDBJ whole genome shotgun (WGS) entry which is preliminary data.</text>
</comment>